<organism evidence="1 2">
    <name type="scientific">Flavobacterium psychrophilum (strain ATCC 49511 / DSM 21280 / CIP 103535 / JIP02/86)</name>
    <dbReference type="NCBI Taxonomy" id="402612"/>
    <lineage>
        <taxon>Bacteria</taxon>
        <taxon>Pseudomonadati</taxon>
        <taxon>Bacteroidota</taxon>
        <taxon>Flavobacteriia</taxon>
        <taxon>Flavobacteriales</taxon>
        <taxon>Flavobacteriaceae</taxon>
        <taxon>Flavobacterium</taxon>
    </lineage>
</organism>
<dbReference type="STRING" id="402612.FP0911"/>
<keyword evidence="2" id="KW-1185">Reference proteome</keyword>
<evidence type="ECO:0000313" key="1">
    <source>
        <dbReference type="EMBL" id="CAL43006.1"/>
    </source>
</evidence>
<dbReference type="Proteomes" id="UP000006394">
    <property type="component" value="Chromosome"/>
</dbReference>
<gene>
    <name evidence="1" type="ordered locus">FP0911</name>
</gene>
<reference evidence="1 2" key="1">
    <citation type="journal article" date="2007" name="Nat. Biotechnol.">
        <title>Complete genome sequence of the fish pathogen Flavobacterium psychrophilum.</title>
        <authorList>
            <person name="Duchaud E."/>
            <person name="Boussaha M."/>
            <person name="Loux V."/>
            <person name="Bernardet J.F."/>
            <person name="Michel C."/>
            <person name="Kerouault B."/>
            <person name="Mondot S."/>
            <person name="Nicolas P."/>
            <person name="Bossy R."/>
            <person name="Caron C."/>
            <person name="Bessieres P."/>
            <person name="Gibrat J.F."/>
            <person name="Claverol S."/>
            <person name="Dumetz F."/>
            <person name="Le Henaff M."/>
            <person name="Benmansour A."/>
        </authorList>
    </citation>
    <scope>NUCLEOTIDE SEQUENCE [LARGE SCALE GENOMIC DNA]</scope>
    <source>
        <strain evidence="2">ATCC 49511 / DSM 21280 / CIP 103535 / JIP02/86</strain>
    </source>
</reference>
<dbReference type="EnsemblBacteria" id="CAL43006">
    <property type="protein sequence ID" value="CAL43006"/>
    <property type="gene ID" value="FP0911"/>
</dbReference>
<sequence>MVKIITTENEFIFEVKGLHKIWSLKSNVKIAKKNIVKVYQNKEELKGFKGIKFGTFIPFLITAGTYYYKGKRNFWDVCNKQNAIIVELKDSSYNKLIIEVENPIETINLLNNTI</sequence>
<dbReference type="PATRIC" id="fig|402612.5.peg.924"/>
<dbReference type="EMBL" id="AM398681">
    <property type="protein sequence ID" value="CAL43006.1"/>
    <property type="molecule type" value="Genomic_DNA"/>
</dbReference>
<proteinExistence type="predicted"/>
<dbReference type="KEGG" id="fps:FP0911"/>
<evidence type="ECO:0008006" key="3">
    <source>
        <dbReference type="Google" id="ProtNLM"/>
    </source>
</evidence>
<evidence type="ECO:0000313" key="2">
    <source>
        <dbReference type="Proteomes" id="UP000006394"/>
    </source>
</evidence>
<name>A6GY33_FLAPJ</name>
<dbReference type="RefSeq" id="WP_011963062.1">
    <property type="nucleotide sequence ID" value="NC_009613.3"/>
</dbReference>
<accession>A6GY33</accession>
<dbReference type="GeneID" id="66552310"/>
<dbReference type="HOGENOM" id="CLU_147945_1_0_10"/>
<dbReference type="AlphaFoldDB" id="A6GY33"/>
<dbReference type="eggNOG" id="ENOG503311A">
    <property type="taxonomic scope" value="Bacteria"/>
</dbReference>
<dbReference type="OrthoDB" id="530515at2"/>
<protein>
    <recommendedName>
        <fullName evidence="3">Bacterial Pleckstrin homology domain-containing protein</fullName>
    </recommendedName>
</protein>